<organism evidence="11 12">
    <name type="scientific">Bathymodiolus azoricus thioautotrophic gill symbiont</name>
    <dbReference type="NCBI Taxonomy" id="235205"/>
    <lineage>
        <taxon>Bacteria</taxon>
        <taxon>Pseudomonadati</taxon>
        <taxon>Pseudomonadota</taxon>
        <taxon>Gammaproteobacteria</taxon>
        <taxon>sulfur-oxidizing symbionts</taxon>
    </lineage>
</organism>
<feature type="transmembrane region" description="Helical" evidence="10">
    <location>
        <begin position="150"/>
        <end position="178"/>
    </location>
</feature>
<dbReference type="RefSeq" id="WP_090716654.1">
    <property type="nucleotide sequence ID" value="NZ_CAESAP020000356.1"/>
</dbReference>
<dbReference type="GO" id="GO:0005254">
    <property type="term" value="F:chloride channel activity"/>
    <property type="evidence" value="ECO:0007669"/>
    <property type="project" value="UniProtKB-KW"/>
</dbReference>
<proteinExistence type="predicted"/>
<dbReference type="InterPro" id="IPR014743">
    <property type="entry name" value="Cl-channel_core"/>
</dbReference>
<feature type="transmembrane region" description="Helical" evidence="10">
    <location>
        <begin position="101"/>
        <end position="125"/>
    </location>
</feature>
<evidence type="ECO:0000256" key="6">
    <source>
        <dbReference type="ARBA" id="ARBA00023136"/>
    </source>
</evidence>
<evidence type="ECO:0000313" key="11">
    <source>
        <dbReference type="EMBL" id="SEH90491.1"/>
    </source>
</evidence>
<dbReference type="InterPro" id="IPR050368">
    <property type="entry name" value="ClC-type_chloride_channel"/>
</dbReference>
<dbReference type="Proteomes" id="UP000198988">
    <property type="component" value="Unassembled WGS sequence"/>
</dbReference>
<dbReference type="PANTHER" id="PTHR43427:SF6">
    <property type="entry name" value="CHLORIDE CHANNEL PROTEIN CLC-E"/>
    <property type="match status" value="1"/>
</dbReference>
<dbReference type="AlphaFoldDB" id="A0A1H6LP65"/>
<evidence type="ECO:0000256" key="5">
    <source>
        <dbReference type="ARBA" id="ARBA00023065"/>
    </source>
</evidence>
<keyword evidence="2" id="KW-0813">Transport</keyword>
<keyword evidence="5" id="KW-0406">Ion transport</keyword>
<evidence type="ECO:0000256" key="3">
    <source>
        <dbReference type="ARBA" id="ARBA00022692"/>
    </source>
</evidence>
<dbReference type="InterPro" id="IPR001807">
    <property type="entry name" value="ClC"/>
</dbReference>
<dbReference type="Pfam" id="PF00654">
    <property type="entry name" value="Voltage_CLC"/>
    <property type="match status" value="1"/>
</dbReference>
<keyword evidence="9" id="KW-0407">Ion channel</keyword>
<evidence type="ECO:0000256" key="1">
    <source>
        <dbReference type="ARBA" id="ARBA00004141"/>
    </source>
</evidence>
<feature type="transmembrane region" description="Helical" evidence="10">
    <location>
        <begin position="264"/>
        <end position="281"/>
    </location>
</feature>
<evidence type="ECO:0000256" key="2">
    <source>
        <dbReference type="ARBA" id="ARBA00022448"/>
    </source>
</evidence>
<feature type="transmembrane region" description="Helical" evidence="10">
    <location>
        <begin position="349"/>
        <end position="369"/>
    </location>
</feature>
<evidence type="ECO:0000313" key="12">
    <source>
        <dbReference type="Proteomes" id="UP000198988"/>
    </source>
</evidence>
<dbReference type="PRINTS" id="PR00762">
    <property type="entry name" value="CLCHANNEL"/>
</dbReference>
<dbReference type="GO" id="GO:0034707">
    <property type="term" value="C:chloride channel complex"/>
    <property type="evidence" value="ECO:0007669"/>
    <property type="project" value="UniProtKB-KW"/>
</dbReference>
<evidence type="ECO:0000256" key="8">
    <source>
        <dbReference type="ARBA" id="ARBA00023214"/>
    </source>
</evidence>
<reference evidence="12" key="1">
    <citation type="submission" date="2016-06" db="EMBL/GenBank/DDBJ databases">
        <authorList>
            <person name="Petersen J."/>
            <person name="Sayavedra L."/>
        </authorList>
    </citation>
    <scope>NUCLEOTIDE SEQUENCE [LARGE SCALE GENOMIC DNA]</scope>
    <source>
        <strain evidence="12">BazSymA</strain>
    </source>
</reference>
<name>A0A1H6LP65_9GAMM</name>
<dbReference type="OrthoDB" id="9767361at2"/>
<feature type="transmembrane region" description="Helical" evidence="10">
    <location>
        <begin position="375"/>
        <end position="400"/>
    </location>
</feature>
<feature type="transmembrane region" description="Helical" evidence="10">
    <location>
        <begin position="16"/>
        <end position="39"/>
    </location>
</feature>
<dbReference type="PANTHER" id="PTHR43427">
    <property type="entry name" value="CHLORIDE CHANNEL PROTEIN CLC-E"/>
    <property type="match status" value="1"/>
</dbReference>
<accession>A0A1H6LP65</accession>
<sequence>MKRYIAHHFPNELKTYALLTLASVLTVVAVTFFLSISGFSQHIFKTFIVEYPVLNFIITPITFVAIIYFAKQYCHFVQGSGIPQLIAATNSRNKSIREKLLSFRVATGKIGFIFLAMLGGAPIGIEGPSIHIGGSIFYGFNRFIKLNRKFLIHALIAIGGSAGLIVAFNAPIAGILFAYEEIGRNLKKQALILIAIVSVMVYIFSIIYRGNAPYLGDLSLHSLDLSLIWQLLPLAIITGIFGGLFARAMLYLIKKFIAHTKTKVIIIALLLGVVVAIFNYLSAGKIAGSGHAEVLQILNNKALGLDFVVMKYFATLSSFVSTIPGGVFMPSISIGAGLGSEVANFYTQINTQVVIIMAMIGYLSAVIRAPLTSTFVILEMTLSLHLLLPGLLVAFIANFISKQIYQQPIYEALADNYLKLTKKA</sequence>
<keyword evidence="4 10" id="KW-1133">Transmembrane helix</keyword>
<evidence type="ECO:0000256" key="7">
    <source>
        <dbReference type="ARBA" id="ARBA00023173"/>
    </source>
</evidence>
<keyword evidence="6 10" id="KW-0472">Membrane</keyword>
<feature type="transmembrane region" description="Helical" evidence="10">
    <location>
        <begin position="190"/>
        <end position="208"/>
    </location>
</feature>
<dbReference type="Gene3D" id="1.10.3080.10">
    <property type="entry name" value="Clc chloride channel"/>
    <property type="match status" value="1"/>
</dbReference>
<feature type="transmembrane region" description="Helical" evidence="10">
    <location>
        <begin position="312"/>
        <end position="337"/>
    </location>
</feature>
<dbReference type="EMBL" id="CDSC02000306">
    <property type="protein sequence ID" value="SEH90491.1"/>
    <property type="molecule type" value="Genomic_DNA"/>
</dbReference>
<evidence type="ECO:0000256" key="4">
    <source>
        <dbReference type="ARBA" id="ARBA00022989"/>
    </source>
</evidence>
<dbReference type="SUPFAM" id="SSF81340">
    <property type="entry name" value="Clc chloride channel"/>
    <property type="match status" value="1"/>
</dbReference>
<keyword evidence="8" id="KW-0868">Chloride</keyword>
<evidence type="ECO:0000256" key="9">
    <source>
        <dbReference type="ARBA" id="ARBA00023303"/>
    </source>
</evidence>
<gene>
    <name evidence="11" type="ORF">BAZSYMA_ACONTIG110311_0</name>
</gene>
<keyword evidence="7" id="KW-0869">Chloride channel</keyword>
<evidence type="ECO:0000256" key="10">
    <source>
        <dbReference type="SAM" id="Phobius"/>
    </source>
</evidence>
<dbReference type="CDD" id="cd01034">
    <property type="entry name" value="EriC_like"/>
    <property type="match status" value="1"/>
</dbReference>
<feature type="transmembrane region" description="Helical" evidence="10">
    <location>
        <begin position="51"/>
        <end position="70"/>
    </location>
</feature>
<protein>
    <submittedName>
        <fullName evidence="11">Cl-channel, voltage-gated family protein</fullName>
    </submittedName>
</protein>
<keyword evidence="3 10" id="KW-0812">Transmembrane</keyword>
<feature type="transmembrane region" description="Helical" evidence="10">
    <location>
        <begin position="228"/>
        <end position="252"/>
    </location>
</feature>
<comment type="subcellular location">
    <subcellularLocation>
        <location evidence="1">Membrane</location>
        <topology evidence="1">Multi-pass membrane protein</topology>
    </subcellularLocation>
</comment>